<dbReference type="Proteomes" id="UP000191112">
    <property type="component" value="Unassembled WGS sequence"/>
</dbReference>
<reference evidence="3 4" key="1">
    <citation type="submission" date="2017-02" db="EMBL/GenBank/DDBJ databases">
        <authorList>
            <person name="Peterson S.W."/>
        </authorList>
    </citation>
    <scope>NUCLEOTIDE SEQUENCE [LARGE SCALE GENOMIC DNA]</scope>
    <source>
        <strain evidence="3 4">DSM 22323</strain>
    </source>
</reference>
<organism evidence="3 4">
    <name type="scientific">Soonwooa buanensis</name>
    <dbReference type="NCBI Taxonomy" id="619805"/>
    <lineage>
        <taxon>Bacteria</taxon>
        <taxon>Pseudomonadati</taxon>
        <taxon>Bacteroidota</taxon>
        <taxon>Flavobacteriia</taxon>
        <taxon>Flavobacteriales</taxon>
        <taxon>Weeksellaceae</taxon>
        <taxon>Chryseobacterium group</taxon>
        <taxon>Soonwooa</taxon>
    </lineage>
</organism>
<proteinExistence type="predicted"/>
<gene>
    <name evidence="3" type="ORF">SAMN05660477_00424</name>
</gene>
<keyword evidence="2" id="KW-1133">Transmembrane helix</keyword>
<feature type="region of interest" description="Disordered" evidence="1">
    <location>
        <begin position="70"/>
        <end position="90"/>
    </location>
</feature>
<keyword evidence="2" id="KW-0812">Transmembrane</keyword>
<feature type="compositionally biased region" description="Basic and acidic residues" evidence="1">
    <location>
        <begin position="73"/>
        <end position="82"/>
    </location>
</feature>
<feature type="transmembrane region" description="Helical" evidence="2">
    <location>
        <begin position="21"/>
        <end position="40"/>
    </location>
</feature>
<dbReference type="EMBL" id="FUYZ01000001">
    <property type="protein sequence ID" value="SKB63928.1"/>
    <property type="molecule type" value="Genomic_DNA"/>
</dbReference>
<feature type="transmembrane region" description="Helical" evidence="2">
    <location>
        <begin position="46"/>
        <end position="66"/>
    </location>
</feature>
<keyword evidence="2" id="KW-0472">Membrane</keyword>
<dbReference type="OrthoDB" id="679091at2"/>
<evidence type="ECO:0000256" key="1">
    <source>
        <dbReference type="SAM" id="MobiDB-lite"/>
    </source>
</evidence>
<name>A0A1T5CWL6_9FLAO</name>
<evidence type="ECO:0000256" key="2">
    <source>
        <dbReference type="SAM" id="Phobius"/>
    </source>
</evidence>
<evidence type="ECO:0000313" key="3">
    <source>
        <dbReference type="EMBL" id="SKB63928.1"/>
    </source>
</evidence>
<evidence type="ECO:0000313" key="4">
    <source>
        <dbReference type="Proteomes" id="UP000191112"/>
    </source>
</evidence>
<dbReference type="STRING" id="619805.SAMN05660477_00424"/>
<sequence length="90" mass="9439">MKNNSLNLIERVSAPTPKWFKIIRTIGITLTAVGGAILAAPVAIPATIVTVAGYVMLGGTIATAIAQTAMQTDDDKEKEVKETNSVSENP</sequence>
<dbReference type="AlphaFoldDB" id="A0A1T5CWL6"/>
<protein>
    <submittedName>
        <fullName evidence="3">Uncharacterized protein</fullName>
    </submittedName>
</protein>
<dbReference type="RefSeq" id="WP_079665710.1">
    <property type="nucleotide sequence ID" value="NZ_FUYZ01000001.1"/>
</dbReference>
<keyword evidence="4" id="KW-1185">Reference proteome</keyword>
<accession>A0A1T5CWL6</accession>